<dbReference type="RefSeq" id="WP_044647402.1">
    <property type="nucleotide sequence ID" value="NZ_JTHP01000038.1"/>
</dbReference>
<dbReference type="OrthoDB" id="9805009at2"/>
<dbReference type="PANTHER" id="PTHR37831">
    <property type="entry name" value="D-RIBOSE PYRANASE"/>
    <property type="match status" value="1"/>
</dbReference>
<evidence type="ECO:0000256" key="6">
    <source>
        <dbReference type="HAMAP-Rule" id="MF_01661"/>
    </source>
</evidence>
<evidence type="ECO:0000256" key="2">
    <source>
        <dbReference type="ARBA" id="ARBA00012862"/>
    </source>
</evidence>
<dbReference type="InterPro" id="IPR023750">
    <property type="entry name" value="RbsD-like_sf"/>
</dbReference>
<dbReference type="SUPFAM" id="SSF102546">
    <property type="entry name" value="RbsD-like"/>
    <property type="match status" value="1"/>
</dbReference>
<evidence type="ECO:0000313" key="7">
    <source>
        <dbReference type="EMBL" id="KJD44294.1"/>
    </source>
</evidence>
<keyword evidence="5 6" id="KW-0119">Carbohydrate metabolism</keyword>
<dbReference type="GO" id="GO:0016872">
    <property type="term" value="F:intramolecular lyase activity"/>
    <property type="evidence" value="ECO:0007669"/>
    <property type="project" value="UniProtKB-UniRule"/>
</dbReference>
<proteinExistence type="inferred from homology"/>
<dbReference type="EC" id="5.4.99.62" evidence="2 6"/>
<dbReference type="NCBIfam" id="NF008761">
    <property type="entry name" value="PRK11797.1"/>
    <property type="match status" value="1"/>
</dbReference>
<dbReference type="EMBL" id="JTHP01000038">
    <property type="protein sequence ID" value="KJD44294.1"/>
    <property type="molecule type" value="Genomic_DNA"/>
</dbReference>
<organism evidence="7 8">
    <name type="scientific">Paenibacillus terrae</name>
    <dbReference type="NCBI Taxonomy" id="159743"/>
    <lineage>
        <taxon>Bacteria</taxon>
        <taxon>Bacillati</taxon>
        <taxon>Bacillota</taxon>
        <taxon>Bacilli</taxon>
        <taxon>Bacillales</taxon>
        <taxon>Paenibacillaceae</taxon>
        <taxon>Paenibacillus</taxon>
    </lineage>
</organism>
<dbReference type="InterPro" id="IPR007721">
    <property type="entry name" value="RbsD_FucU"/>
</dbReference>
<comment type="subunit">
    <text evidence="6">Homodecamer.</text>
</comment>
<comment type="pathway">
    <text evidence="6">Carbohydrate metabolism; D-ribose degradation; D-ribose 5-phosphate from beta-D-ribopyranose: step 1/2.</text>
</comment>
<dbReference type="Proteomes" id="UP000032534">
    <property type="component" value="Unassembled WGS sequence"/>
</dbReference>
<dbReference type="GO" id="GO:0005829">
    <property type="term" value="C:cytosol"/>
    <property type="evidence" value="ECO:0007669"/>
    <property type="project" value="TreeGrafter"/>
</dbReference>
<evidence type="ECO:0000313" key="8">
    <source>
        <dbReference type="Proteomes" id="UP000032534"/>
    </source>
</evidence>
<dbReference type="PANTHER" id="PTHR37831:SF1">
    <property type="entry name" value="D-RIBOSE PYRANASE"/>
    <property type="match status" value="1"/>
</dbReference>
<dbReference type="Pfam" id="PF05025">
    <property type="entry name" value="RbsD_FucU"/>
    <property type="match status" value="1"/>
</dbReference>
<dbReference type="GO" id="GO:0048029">
    <property type="term" value="F:monosaccharide binding"/>
    <property type="evidence" value="ECO:0007669"/>
    <property type="project" value="InterPro"/>
</dbReference>
<keyword evidence="4 6" id="KW-0413">Isomerase</keyword>
<gene>
    <name evidence="6" type="primary">rbsD</name>
    <name evidence="7" type="ORF">QD47_17860</name>
</gene>
<comment type="subcellular location">
    <subcellularLocation>
        <location evidence="6">Cytoplasm</location>
    </subcellularLocation>
</comment>
<name>A0A0D7WZB1_9BACL</name>
<comment type="catalytic activity">
    <reaction evidence="1 6">
        <text>beta-D-ribopyranose = beta-D-ribofuranose</text>
        <dbReference type="Rhea" id="RHEA:25432"/>
        <dbReference type="ChEBI" id="CHEBI:27476"/>
        <dbReference type="ChEBI" id="CHEBI:47002"/>
        <dbReference type="EC" id="5.4.99.62"/>
    </reaction>
</comment>
<feature type="binding site" evidence="6">
    <location>
        <position position="110"/>
    </location>
    <ligand>
        <name>substrate</name>
    </ligand>
</feature>
<comment type="caution">
    <text evidence="7">The sequence shown here is derived from an EMBL/GenBank/DDBJ whole genome shotgun (WGS) entry which is preliminary data.</text>
</comment>
<comment type="function">
    <text evidence="6">Catalyzes the interconversion of beta-pyran and beta-furan forms of D-ribose.</text>
</comment>
<keyword evidence="8" id="KW-1185">Reference proteome</keyword>
<keyword evidence="3 6" id="KW-0963">Cytoplasm</keyword>
<dbReference type="GO" id="GO:0062193">
    <property type="term" value="F:D-ribose pyranase activity"/>
    <property type="evidence" value="ECO:0007669"/>
    <property type="project" value="UniProtKB-EC"/>
</dbReference>
<feature type="binding site" evidence="6">
    <location>
        <position position="28"/>
    </location>
    <ligand>
        <name>substrate</name>
    </ligand>
</feature>
<dbReference type="InterPro" id="IPR023064">
    <property type="entry name" value="D-ribose_pyranase"/>
</dbReference>
<dbReference type="Gene3D" id="3.40.1650.10">
    <property type="entry name" value="RbsD-like domain"/>
    <property type="match status" value="1"/>
</dbReference>
<evidence type="ECO:0000256" key="5">
    <source>
        <dbReference type="ARBA" id="ARBA00023277"/>
    </source>
</evidence>
<accession>A0A0D7WZB1</accession>
<sequence length="144" mass="15769">MKKHGILNSHISKVLSDLGHTDYIVVADAGLPIPEGVTKIDLALKWGVPSFQDVVDVIAADMVIEKVTLAEEIKQGNEEALRYISRTFAGEQSVNSQTTAQTAAIEFCSHEQFKELTRHAKVVIRTGENKPFANCILQAGVYFG</sequence>
<comment type="similarity">
    <text evidence="6">Belongs to the RbsD / FucU family. RbsD subfamily.</text>
</comment>
<reference evidence="7 8" key="1">
    <citation type="submission" date="2014-11" db="EMBL/GenBank/DDBJ databases">
        <title>Draft Genome Sequences of Paenibacillus polymyxa NRRL B-30509 and Paenibacillus terrae NRRL B-30644, Strains from a Poultry Environment that Produce Tridecaptin A and Paenicidins.</title>
        <authorList>
            <person name="van Belkum M.J."/>
            <person name="Lohans C.T."/>
            <person name="Vederas J.C."/>
        </authorList>
    </citation>
    <scope>NUCLEOTIDE SEQUENCE [LARGE SCALE GENOMIC DNA]</scope>
    <source>
        <strain evidence="7 8">NRRL B-30644</strain>
    </source>
</reference>
<feature type="active site" description="Proton donor" evidence="6">
    <location>
        <position position="20"/>
    </location>
</feature>
<evidence type="ECO:0000256" key="3">
    <source>
        <dbReference type="ARBA" id="ARBA00022490"/>
    </source>
</evidence>
<evidence type="ECO:0000256" key="4">
    <source>
        <dbReference type="ARBA" id="ARBA00023235"/>
    </source>
</evidence>
<protein>
    <recommendedName>
        <fullName evidence="2 6">D-ribose pyranase</fullName>
        <ecNumber evidence="2 6">5.4.99.62</ecNumber>
    </recommendedName>
</protein>
<feature type="binding site" evidence="6">
    <location>
        <begin position="132"/>
        <end position="134"/>
    </location>
    <ligand>
        <name>substrate</name>
    </ligand>
</feature>
<dbReference type="PATRIC" id="fig|159743.3.peg.3974"/>
<dbReference type="GO" id="GO:0019303">
    <property type="term" value="P:D-ribose catabolic process"/>
    <property type="evidence" value="ECO:0007669"/>
    <property type="project" value="UniProtKB-UniRule"/>
</dbReference>
<dbReference type="UniPathway" id="UPA00916">
    <property type="reaction ID" value="UER00888"/>
</dbReference>
<dbReference type="HAMAP" id="MF_01661">
    <property type="entry name" value="D_rib_pyranase"/>
    <property type="match status" value="1"/>
</dbReference>
<evidence type="ECO:0000256" key="1">
    <source>
        <dbReference type="ARBA" id="ARBA00000223"/>
    </source>
</evidence>
<dbReference type="AlphaFoldDB" id="A0A0D7WZB1"/>